<reference evidence="1 2" key="1">
    <citation type="journal article" date="2013" name="Pathog. Dis.">
        <title>Genome sequences of 65 Helicobacter pylori strains isolated from asymptomatic individuals and patients with gastric cancer, peptic ulcer disease, or gastritis.</title>
        <authorList>
            <person name="Blanchard T.G."/>
            <person name="Czinn S.J."/>
            <person name="Correa P."/>
            <person name="Nakazawa T."/>
            <person name="Keelan M."/>
            <person name="Morningstar L."/>
            <person name="Santana-Cruz I."/>
            <person name="Maroo A."/>
            <person name="McCracken C."/>
            <person name="Shefchek K."/>
            <person name="Daugherty S."/>
            <person name="Song Y."/>
            <person name="Fraser C.M."/>
            <person name="Fricke W.F."/>
        </authorList>
    </citation>
    <scope>NUCLEOTIDE SEQUENCE [LARGE SCALE GENOMIC DNA]</scope>
    <source>
        <strain evidence="1 2">Hp H-34</strain>
    </source>
</reference>
<name>I9VWC9_HELPX</name>
<organism evidence="1 2">
    <name type="scientific">Helicobacter pylori Hp H-34</name>
    <dbReference type="NCBI Taxonomy" id="992069"/>
    <lineage>
        <taxon>Bacteria</taxon>
        <taxon>Pseudomonadati</taxon>
        <taxon>Campylobacterota</taxon>
        <taxon>Epsilonproteobacteria</taxon>
        <taxon>Campylobacterales</taxon>
        <taxon>Helicobacteraceae</taxon>
        <taxon>Helicobacter</taxon>
    </lineage>
</organism>
<protein>
    <submittedName>
        <fullName evidence="1">Uncharacterized protein</fullName>
    </submittedName>
</protein>
<dbReference type="Proteomes" id="UP000004741">
    <property type="component" value="Unassembled WGS sequence"/>
</dbReference>
<dbReference type="RefSeq" id="WP_000414508.1">
    <property type="nucleotide sequence ID" value="NZ_AKPH01000005.1"/>
</dbReference>
<accession>I9VWC9</accession>
<proteinExistence type="predicted"/>
<comment type="caution">
    <text evidence="1">The sequence shown here is derived from an EMBL/GenBank/DDBJ whole genome shotgun (WGS) entry which is preliminary data.</text>
</comment>
<dbReference type="AlphaFoldDB" id="I9VWC9"/>
<sequence length="99" mass="11315">MEKNRVHAIIANAVEPLERCGSFSPIDLVKFVQFAKMHGIEYSVIEEVIDITQTISLIHLHEDRLDASNLPREEKKAMCTELQKSIDENLKALRNIINT</sequence>
<dbReference type="PATRIC" id="fig|992069.3.peg.1191"/>
<gene>
    <name evidence="1" type="ORF">HPHPH34_1224</name>
</gene>
<evidence type="ECO:0000313" key="1">
    <source>
        <dbReference type="EMBL" id="EJB96179.1"/>
    </source>
</evidence>
<evidence type="ECO:0000313" key="2">
    <source>
        <dbReference type="Proteomes" id="UP000004741"/>
    </source>
</evidence>
<dbReference type="EMBL" id="AKPH01000005">
    <property type="protein sequence ID" value="EJB96179.1"/>
    <property type="molecule type" value="Genomic_DNA"/>
</dbReference>